<proteinExistence type="predicted"/>
<dbReference type="Gene3D" id="1.25.40.10">
    <property type="entry name" value="Tetratricopeptide repeat domain"/>
    <property type="match status" value="1"/>
</dbReference>
<name>A0A9X1AJE5_9SPHN</name>
<evidence type="ECO:0000313" key="3">
    <source>
        <dbReference type="Proteomes" id="UP001138757"/>
    </source>
</evidence>
<feature type="signal peptide" evidence="1">
    <location>
        <begin position="1"/>
        <end position="28"/>
    </location>
</feature>
<feature type="chain" id="PRO_5041000794" evidence="1">
    <location>
        <begin position="29"/>
        <end position="433"/>
    </location>
</feature>
<organism evidence="2 3">
    <name type="scientific">Sphingobium nicotianae</name>
    <dbReference type="NCBI Taxonomy" id="2782607"/>
    <lineage>
        <taxon>Bacteria</taxon>
        <taxon>Pseudomonadati</taxon>
        <taxon>Pseudomonadota</taxon>
        <taxon>Alphaproteobacteria</taxon>
        <taxon>Sphingomonadales</taxon>
        <taxon>Sphingomonadaceae</taxon>
        <taxon>Sphingobium</taxon>
    </lineage>
</organism>
<dbReference type="EMBL" id="JAHGAW010000001">
    <property type="protein sequence ID" value="MBT2185563.1"/>
    <property type="molecule type" value="Genomic_DNA"/>
</dbReference>
<sequence>MRLWSTTALSIALAAFSLGVVMPSAATAAKKEEKAAANAGPKLTLSKEFMPGAQAIQKLVQAQDWAGAKAKIPELEPLATKADDKYFLGQMILNIGLQLKEQPLQRKALEMMLASGLTPAADVGKFNFFVGQFAFVGKEYPSARASLDTAIKAGYDDPQALVLLANTYFLEAQGQISGNAFTPAGQTLIRQGLPFLKQAITAQQAKGAAADASWYNTGFRMAIASKDPSLPEWTKWALTNAGTGENWRLALREIQNNNETMTRDENLDLLRLMASSKSLQNAYSYSEYAETAWKAGLPGEVKSIIDTGRQSGEINATQLTDLYQLANGSIAKDKASLPASEKAAAAAPTGKPAGSAGNAFLSYGDYAKAAELYREALQKGGVDANEINTRLGIALARSGDKAGALDAFGKVTGTGVRKQIADLWIVWVNKQTA</sequence>
<accession>A0A9X1AJE5</accession>
<evidence type="ECO:0000256" key="1">
    <source>
        <dbReference type="SAM" id="SignalP"/>
    </source>
</evidence>
<reference evidence="2" key="1">
    <citation type="submission" date="2021-05" db="EMBL/GenBank/DDBJ databases">
        <title>Genome of Sphingobium sp. strain.</title>
        <authorList>
            <person name="Fan R."/>
        </authorList>
    </citation>
    <scope>NUCLEOTIDE SEQUENCE</scope>
    <source>
        <strain evidence="2">H33</strain>
    </source>
</reference>
<gene>
    <name evidence="2" type="ORF">KK488_01215</name>
</gene>
<dbReference type="InterPro" id="IPR011990">
    <property type="entry name" value="TPR-like_helical_dom_sf"/>
</dbReference>
<protein>
    <submittedName>
        <fullName evidence="2">Tetratricopeptide repeat protein</fullName>
    </submittedName>
</protein>
<comment type="caution">
    <text evidence="2">The sequence shown here is derived from an EMBL/GenBank/DDBJ whole genome shotgun (WGS) entry which is preliminary data.</text>
</comment>
<keyword evidence="1" id="KW-0732">Signal</keyword>
<dbReference type="AlphaFoldDB" id="A0A9X1AJE5"/>
<evidence type="ECO:0000313" key="2">
    <source>
        <dbReference type="EMBL" id="MBT2185563.1"/>
    </source>
</evidence>
<dbReference type="SUPFAM" id="SSF48452">
    <property type="entry name" value="TPR-like"/>
    <property type="match status" value="1"/>
</dbReference>
<keyword evidence="3" id="KW-1185">Reference proteome</keyword>
<dbReference type="Proteomes" id="UP001138757">
    <property type="component" value="Unassembled WGS sequence"/>
</dbReference>